<dbReference type="InterPro" id="IPR010917">
    <property type="entry name" value="TonB_rcpt_CS"/>
</dbReference>
<evidence type="ECO:0000259" key="15">
    <source>
        <dbReference type="Pfam" id="PF00593"/>
    </source>
</evidence>
<evidence type="ECO:0000256" key="10">
    <source>
        <dbReference type="ARBA" id="ARBA00023136"/>
    </source>
</evidence>
<feature type="domain" description="TonB-dependent receptor-like beta-barrel" evidence="15">
    <location>
        <begin position="287"/>
        <end position="686"/>
    </location>
</feature>
<keyword evidence="10 12" id="KW-0472">Membrane</keyword>
<proteinExistence type="inferred from homology"/>
<organism evidence="17 18">
    <name type="scientific">Neptunomonas antarctica</name>
    <dbReference type="NCBI Taxonomy" id="619304"/>
    <lineage>
        <taxon>Bacteria</taxon>
        <taxon>Pseudomonadati</taxon>
        <taxon>Pseudomonadota</taxon>
        <taxon>Gammaproteobacteria</taxon>
        <taxon>Oceanospirillales</taxon>
        <taxon>Oceanospirillaceae</taxon>
        <taxon>Neptunomonas</taxon>
    </lineage>
</organism>
<comment type="subcellular location">
    <subcellularLocation>
        <location evidence="1 12">Cell outer membrane</location>
        <topology evidence="1 12">Multi-pass membrane protein</topology>
    </subcellularLocation>
</comment>
<evidence type="ECO:0000256" key="9">
    <source>
        <dbReference type="ARBA" id="ARBA00023077"/>
    </source>
</evidence>
<comment type="similarity">
    <text evidence="12 14">Belongs to the TonB-dependent receptor family.</text>
</comment>
<dbReference type="STRING" id="619304.SAMN05421760_11240"/>
<keyword evidence="3 12" id="KW-1134">Transmembrane beta strand</keyword>
<evidence type="ECO:0000256" key="8">
    <source>
        <dbReference type="ARBA" id="ARBA00023065"/>
    </source>
</evidence>
<dbReference type="AlphaFoldDB" id="A0A1N7P1P0"/>
<evidence type="ECO:0000256" key="12">
    <source>
        <dbReference type="PROSITE-ProRule" id="PRU01360"/>
    </source>
</evidence>
<feature type="domain" description="TonB-dependent receptor plug" evidence="16">
    <location>
        <begin position="87"/>
        <end position="193"/>
    </location>
</feature>
<dbReference type="PANTHER" id="PTHR32552">
    <property type="entry name" value="FERRICHROME IRON RECEPTOR-RELATED"/>
    <property type="match status" value="1"/>
</dbReference>
<dbReference type="SUPFAM" id="SSF56935">
    <property type="entry name" value="Porins"/>
    <property type="match status" value="1"/>
</dbReference>
<dbReference type="Gene3D" id="2.40.170.20">
    <property type="entry name" value="TonB-dependent receptor, beta-barrel domain"/>
    <property type="match status" value="1"/>
</dbReference>
<accession>A0A1N7P1P0</accession>
<dbReference type="InterPro" id="IPR012910">
    <property type="entry name" value="Plug_dom"/>
</dbReference>
<evidence type="ECO:0000256" key="14">
    <source>
        <dbReference type="RuleBase" id="RU003357"/>
    </source>
</evidence>
<evidence type="ECO:0000256" key="4">
    <source>
        <dbReference type="ARBA" id="ARBA00022496"/>
    </source>
</evidence>
<keyword evidence="8" id="KW-0406">Ion transport</keyword>
<evidence type="ECO:0000259" key="16">
    <source>
        <dbReference type="Pfam" id="PF07715"/>
    </source>
</evidence>
<keyword evidence="6" id="KW-0732">Signal</keyword>
<keyword evidence="9 14" id="KW-0798">TonB box</keyword>
<dbReference type="InterPro" id="IPR036942">
    <property type="entry name" value="Beta-barrel_TonB_sf"/>
</dbReference>
<keyword evidence="18" id="KW-1185">Reference proteome</keyword>
<dbReference type="Proteomes" id="UP000185999">
    <property type="component" value="Unassembled WGS sequence"/>
</dbReference>
<keyword evidence="17" id="KW-0675">Receptor</keyword>
<dbReference type="GO" id="GO:0006826">
    <property type="term" value="P:iron ion transport"/>
    <property type="evidence" value="ECO:0007669"/>
    <property type="project" value="UniProtKB-KW"/>
</dbReference>
<dbReference type="PROSITE" id="PS52016">
    <property type="entry name" value="TONB_DEPENDENT_REC_3"/>
    <property type="match status" value="1"/>
</dbReference>
<dbReference type="InterPro" id="IPR000531">
    <property type="entry name" value="Beta-barrel_TonB"/>
</dbReference>
<evidence type="ECO:0000256" key="2">
    <source>
        <dbReference type="ARBA" id="ARBA00022448"/>
    </source>
</evidence>
<name>A0A1N7P1P0_9GAMM</name>
<dbReference type="EMBL" id="FTOE01000012">
    <property type="protein sequence ID" value="SIT04502.1"/>
    <property type="molecule type" value="Genomic_DNA"/>
</dbReference>
<dbReference type="Pfam" id="PF07715">
    <property type="entry name" value="Plug"/>
    <property type="match status" value="1"/>
</dbReference>
<keyword evidence="5 12" id="KW-0812">Transmembrane</keyword>
<dbReference type="InterPro" id="IPR039426">
    <property type="entry name" value="TonB-dep_rcpt-like"/>
</dbReference>
<reference evidence="18" key="1">
    <citation type="submission" date="2017-01" db="EMBL/GenBank/DDBJ databases">
        <authorList>
            <person name="Varghese N."/>
            <person name="Submissions S."/>
        </authorList>
    </citation>
    <scope>NUCLEOTIDE SEQUENCE [LARGE SCALE GENOMIC DNA]</scope>
    <source>
        <strain evidence="18">DSM 22306</strain>
    </source>
</reference>
<keyword evidence="2 12" id="KW-0813">Transport</keyword>
<feature type="short sequence motif" description="TonB C-terminal box" evidence="13">
    <location>
        <begin position="712"/>
        <end position="729"/>
    </location>
</feature>
<evidence type="ECO:0000256" key="3">
    <source>
        <dbReference type="ARBA" id="ARBA00022452"/>
    </source>
</evidence>
<sequence length="729" mass="80730">MECEPFEPDPDDTGVGIGKSHYFFIFPLLNRVSELFRRLVMFVKPAYFVKSAVALAVLSANYTLAAEESSVTLPTIVVTSGFRGAALQEVPTSLTVVDEQKITERNADHLEDLINLAPNVNSSSGASHAKYFQIRGIGERSQFIGPINPSVGVIMDGIDMSNIGGAATMMDAQQVEVLRGPQGTLYGANALAGLINIRSNDPTTVTSGDIEATLGTYNTRRLSAAVGGPINDSVGYRIAFESNKSDGFTENKYLNKDDTNNIDETLFRGKLRIEASDYQMIDLTAFYANIDNGYDAFSLDNSRTTSSDEPGHDRQETSAFAAKSTWTGNDDFTLETSLSYSESDLEYGYDEDWVYDGYSGGYTAFDNYIRDTKTTTAEVRLISAPGAELFDGSTTWATGVYYYNRSTDLLRVYTYDDDFTSQFDTTRISAYGQLETKLSEQYILTTGLRIEHAESEYKDNDGATSNPEELLLGGRLALEYLANKNTTLYGLISRGYKVGGFNADSSLPANLQTFDTETLWNYEIGTKGNWLNNQLQTQIALFYQQRDNAQIKGNRTITNSGGGTSFFDYVGNAENAYSYGLEAEVQWRVNSSVSLFGSLGLLDTTLEDADADFDGREAAQAPNYQYTLGANFSHGRGWFSGVDIEGKDEFYFSDSHSQQSEAYTLLNARAGYKTKDWSVTLWGKNLTDEDTYIRGYYFENEPSDAYTIKHRYTQLGAPRQIGMTAKMTF</sequence>
<dbReference type="Pfam" id="PF00593">
    <property type="entry name" value="TonB_dep_Rec_b-barrel"/>
    <property type="match status" value="1"/>
</dbReference>
<keyword evidence="11 12" id="KW-0998">Cell outer membrane</keyword>
<gene>
    <name evidence="17" type="ORF">SAMN05421760_11240</name>
</gene>
<evidence type="ECO:0000256" key="13">
    <source>
        <dbReference type="PROSITE-ProRule" id="PRU10144"/>
    </source>
</evidence>
<keyword evidence="7" id="KW-0408">Iron</keyword>
<evidence type="ECO:0000256" key="1">
    <source>
        <dbReference type="ARBA" id="ARBA00004571"/>
    </source>
</evidence>
<evidence type="ECO:0000256" key="11">
    <source>
        <dbReference type="ARBA" id="ARBA00023237"/>
    </source>
</evidence>
<evidence type="ECO:0000256" key="6">
    <source>
        <dbReference type="ARBA" id="ARBA00022729"/>
    </source>
</evidence>
<dbReference type="PROSITE" id="PS01156">
    <property type="entry name" value="TONB_DEPENDENT_REC_2"/>
    <property type="match status" value="1"/>
</dbReference>
<evidence type="ECO:0000256" key="7">
    <source>
        <dbReference type="ARBA" id="ARBA00023004"/>
    </source>
</evidence>
<protein>
    <submittedName>
        <fullName evidence="17">Outer membrane receptor proteins, mostly Fe transport</fullName>
    </submittedName>
</protein>
<keyword evidence="4" id="KW-0410">Iron transport</keyword>
<evidence type="ECO:0000313" key="17">
    <source>
        <dbReference type="EMBL" id="SIT04502.1"/>
    </source>
</evidence>
<dbReference type="PANTHER" id="PTHR32552:SF81">
    <property type="entry name" value="TONB-DEPENDENT OUTER MEMBRANE RECEPTOR"/>
    <property type="match status" value="1"/>
</dbReference>
<evidence type="ECO:0000256" key="5">
    <source>
        <dbReference type="ARBA" id="ARBA00022692"/>
    </source>
</evidence>
<dbReference type="GO" id="GO:0009279">
    <property type="term" value="C:cell outer membrane"/>
    <property type="evidence" value="ECO:0007669"/>
    <property type="project" value="UniProtKB-SubCell"/>
</dbReference>
<evidence type="ECO:0000313" key="18">
    <source>
        <dbReference type="Proteomes" id="UP000185999"/>
    </source>
</evidence>